<gene>
    <name evidence="2" type="ORF">EVAR_39645_1</name>
</gene>
<dbReference type="Proteomes" id="UP000299102">
    <property type="component" value="Unassembled WGS sequence"/>
</dbReference>
<dbReference type="Gene3D" id="3.30.420.10">
    <property type="entry name" value="Ribonuclease H-like superfamily/Ribonuclease H"/>
    <property type="match status" value="1"/>
</dbReference>
<dbReference type="OrthoDB" id="7441534at2759"/>
<organism evidence="2 3">
    <name type="scientific">Eumeta variegata</name>
    <name type="common">Bagworm moth</name>
    <name type="synonym">Eumeta japonica</name>
    <dbReference type="NCBI Taxonomy" id="151549"/>
    <lineage>
        <taxon>Eukaryota</taxon>
        <taxon>Metazoa</taxon>
        <taxon>Ecdysozoa</taxon>
        <taxon>Arthropoda</taxon>
        <taxon>Hexapoda</taxon>
        <taxon>Insecta</taxon>
        <taxon>Pterygota</taxon>
        <taxon>Neoptera</taxon>
        <taxon>Endopterygota</taxon>
        <taxon>Lepidoptera</taxon>
        <taxon>Glossata</taxon>
        <taxon>Ditrysia</taxon>
        <taxon>Tineoidea</taxon>
        <taxon>Psychidae</taxon>
        <taxon>Oiketicinae</taxon>
        <taxon>Eumeta</taxon>
    </lineage>
</organism>
<evidence type="ECO:0000313" key="2">
    <source>
        <dbReference type="EMBL" id="GBP50067.1"/>
    </source>
</evidence>
<protein>
    <submittedName>
        <fullName evidence="2">Uncharacterized protein</fullName>
    </submittedName>
</protein>
<keyword evidence="3" id="KW-1185">Reference proteome</keyword>
<name>A0A4C1WIU4_EUMVA</name>
<sequence length="108" mass="12081">MKPVRQYDPNLNRVHAMDEKGERPSKKFKETTMNGQDYANLLAQARGSRTKRRSYRASAVLQDNASVHSAGFEAGPEGHGFPEIDHPLYSSDLAQCIIFSNLKGVTWS</sequence>
<reference evidence="2 3" key="1">
    <citation type="journal article" date="2019" name="Commun. Biol.">
        <title>The bagworm genome reveals a unique fibroin gene that provides high tensile strength.</title>
        <authorList>
            <person name="Kono N."/>
            <person name="Nakamura H."/>
            <person name="Ohtoshi R."/>
            <person name="Tomita M."/>
            <person name="Numata K."/>
            <person name="Arakawa K."/>
        </authorList>
    </citation>
    <scope>NUCLEOTIDE SEQUENCE [LARGE SCALE GENOMIC DNA]</scope>
</reference>
<dbReference type="InterPro" id="IPR036397">
    <property type="entry name" value="RNaseH_sf"/>
</dbReference>
<accession>A0A4C1WIU4</accession>
<evidence type="ECO:0000256" key="1">
    <source>
        <dbReference type="SAM" id="MobiDB-lite"/>
    </source>
</evidence>
<feature type="region of interest" description="Disordered" evidence="1">
    <location>
        <begin position="1"/>
        <end position="27"/>
    </location>
</feature>
<dbReference type="EMBL" id="BGZK01000557">
    <property type="protein sequence ID" value="GBP50067.1"/>
    <property type="molecule type" value="Genomic_DNA"/>
</dbReference>
<proteinExistence type="predicted"/>
<dbReference type="AlphaFoldDB" id="A0A4C1WIU4"/>
<feature type="compositionally biased region" description="Basic and acidic residues" evidence="1">
    <location>
        <begin position="15"/>
        <end position="27"/>
    </location>
</feature>
<comment type="caution">
    <text evidence="2">The sequence shown here is derived from an EMBL/GenBank/DDBJ whole genome shotgun (WGS) entry which is preliminary data.</text>
</comment>
<evidence type="ECO:0000313" key="3">
    <source>
        <dbReference type="Proteomes" id="UP000299102"/>
    </source>
</evidence>
<dbReference type="GO" id="GO:0003676">
    <property type="term" value="F:nucleic acid binding"/>
    <property type="evidence" value="ECO:0007669"/>
    <property type="project" value="InterPro"/>
</dbReference>